<sequence>MAESEKPGIMRQVMQKVSRVFNKSLMRKGSSKKAELDADSDFDPSDDELPLSKRANLLRCRDSRMICQDSFELRRAFPGLDINPRLIFDHPSIEQLSEAIVKLPERSEAGNTSTGGSTGESSATYVSRFTQLTHGEAPEFKYGSTSIEDIFVRKSDGMECVMIPAARARIGNDGMHYQAGDNEGPSHEVELDAFLMDIEPVCVGAYARFLNLVNPNQDQLSDWCILPEEDERCCHVPIIFTENGWQAKTGVPANWPMILVSWYGANAYALWTHGQDWSQYKSAAVSFLPTEAQWEYAARGPKTAKFPWGDSDASEELLNVCWEISTYEGVSHVATPLTELPIVAVNLQLGVSPFGLRGMAGNVWQWCRDSYHENFYLSSEASFPNAWNSEGDAKSERGGSWVGPCDLARSSYRRGRIPEAKGRCLGFRCAVMVADAPGM</sequence>
<keyword evidence="5" id="KW-0808">Transferase</keyword>
<feature type="region of interest" description="Disordered" evidence="1">
    <location>
        <begin position="27"/>
        <end position="48"/>
    </location>
</feature>
<comment type="caution">
    <text evidence="3">The sequence shown here is derived from an EMBL/GenBank/DDBJ whole genome shotgun (WGS) entry which is preliminary data.</text>
</comment>
<dbReference type="SUPFAM" id="SSF56436">
    <property type="entry name" value="C-type lectin-like"/>
    <property type="match status" value="1"/>
</dbReference>
<dbReference type="Pfam" id="PF03781">
    <property type="entry name" value="FGE-sulfatase"/>
    <property type="match status" value="1"/>
</dbReference>
<organism evidence="3">
    <name type="scientific">Cladocopium goreaui</name>
    <dbReference type="NCBI Taxonomy" id="2562237"/>
    <lineage>
        <taxon>Eukaryota</taxon>
        <taxon>Sar</taxon>
        <taxon>Alveolata</taxon>
        <taxon>Dinophyceae</taxon>
        <taxon>Suessiales</taxon>
        <taxon>Symbiodiniaceae</taxon>
        <taxon>Cladocopium</taxon>
    </lineage>
</organism>
<proteinExistence type="predicted"/>
<dbReference type="EMBL" id="CAMXCT010006833">
    <property type="protein sequence ID" value="CAI4020794.1"/>
    <property type="molecule type" value="Genomic_DNA"/>
</dbReference>
<evidence type="ECO:0000313" key="3">
    <source>
        <dbReference type="EMBL" id="CAI4020794.1"/>
    </source>
</evidence>
<dbReference type="GO" id="GO:0120147">
    <property type="term" value="F:formylglycine-generating oxidase activity"/>
    <property type="evidence" value="ECO:0007669"/>
    <property type="project" value="TreeGrafter"/>
</dbReference>
<evidence type="ECO:0000256" key="1">
    <source>
        <dbReference type="SAM" id="MobiDB-lite"/>
    </source>
</evidence>
<evidence type="ECO:0000313" key="5">
    <source>
        <dbReference type="EMBL" id="CAL4808106.1"/>
    </source>
</evidence>
<dbReference type="InterPro" id="IPR042095">
    <property type="entry name" value="SUMF_sf"/>
</dbReference>
<dbReference type="InterPro" id="IPR051043">
    <property type="entry name" value="Sulfatase_Mod_Factor_Kinase"/>
</dbReference>
<dbReference type="Proteomes" id="UP001152797">
    <property type="component" value="Unassembled WGS sequence"/>
</dbReference>
<dbReference type="Gene3D" id="3.90.1580.10">
    <property type="entry name" value="paralog of FGE (formylglycine-generating enzyme)"/>
    <property type="match status" value="1"/>
</dbReference>
<dbReference type="InterPro" id="IPR016187">
    <property type="entry name" value="CTDL_fold"/>
</dbReference>
<dbReference type="EMBL" id="CAMXCT030006833">
    <property type="protein sequence ID" value="CAL4808106.1"/>
    <property type="molecule type" value="Genomic_DNA"/>
</dbReference>
<gene>
    <name evidence="3" type="ORF">C1SCF055_LOCUS45178</name>
</gene>
<dbReference type="PANTHER" id="PTHR23150">
    <property type="entry name" value="SULFATASE MODIFYING FACTOR 1, 2"/>
    <property type="match status" value="1"/>
</dbReference>
<dbReference type="InterPro" id="IPR005532">
    <property type="entry name" value="SUMF_dom"/>
</dbReference>
<dbReference type="OrthoDB" id="659at2759"/>
<dbReference type="GO" id="GO:0016301">
    <property type="term" value="F:kinase activity"/>
    <property type="evidence" value="ECO:0007669"/>
    <property type="project" value="UniProtKB-KW"/>
</dbReference>
<protein>
    <submittedName>
        <fullName evidence="5">Serine/threonine-protein kinase pkn1</fullName>
    </submittedName>
</protein>
<dbReference type="AlphaFoldDB" id="A0A9P1GT31"/>
<name>A0A9P1GT31_9DINO</name>
<accession>A0A9P1GT31</accession>
<evidence type="ECO:0000313" key="4">
    <source>
        <dbReference type="EMBL" id="CAL1174169.1"/>
    </source>
</evidence>
<reference evidence="3" key="1">
    <citation type="submission" date="2022-10" db="EMBL/GenBank/DDBJ databases">
        <authorList>
            <person name="Chen Y."/>
            <person name="Dougan E. K."/>
            <person name="Chan C."/>
            <person name="Rhodes N."/>
            <person name="Thang M."/>
        </authorList>
    </citation>
    <scope>NUCLEOTIDE SEQUENCE</scope>
</reference>
<keyword evidence="5" id="KW-0418">Kinase</keyword>
<dbReference type="EMBL" id="CAMXCT020006833">
    <property type="protein sequence ID" value="CAL1174169.1"/>
    <property type="molecule type" value="Genomic_DNA"/>
</dbReference>
<evidence type="ECO:0000259" key="2">
    <source>
        <dbReference type="Pfam" id="PF03781"/>
    </source>
</evidence>
<reference evidence="4" key="2">
    <citation type="submission" date="2024-04" db="EMBL/GenBank/DDBJ databases">
        <authorList>
            <person name="Chen Y."/>
            <person name="Shah S."/>
            <person name="Dougan E. K."/>
            <person name="Thang M."/>
            <person name="Chan C."/>
        </authorList>
    </citation>
    <scope>NUCLEOTIDE SEQUENCE [LARGE SCALE GENOMIC DNA]</scope>
</reference>
<feature type="compositionally biased region" description="Acidic residues" evidence="1">
    <location>
        <begin position="37"/>
        <end position="48"/>
    </location>
</feature>
<feature type="domain" description="Sulfatase-modifying factor enzyme-like" evidence="2">
    <location>
        <begin position="159"/>
        <end position="430"/>
    </location>
</feature>
<keyword evidence="6" id="KW-1185">Reference proteome</keyword>
<evidence type="ECO:0000313" key="6">
    <source>
        <dbReference type="Proteomes" id="UP001152797"/>
    </source>
</evidence>
<dbReference type="PANTHER" id="PTHR23150:SF19">
    <property type="entry name" value="FORMYLGLYCINE-GENERATING ENZYME"/>
    <property type="match status" value="1"/>
</dbReference>